<dbReference type="EMBL" id="JAJHVV010000007">
    <property type="protein sequence ID" value="MCK6264240.1"/>
    <property type="molecule type" value="Genomic_DNA"/>
</dbReference>
<dbReference type="Proteomes" id="UP001139559">
    <property type="component" value="Unassembled WGS sequence"/>
</dbReference>
<gene>
    <name evidence="16" type="ORF">KP803_13245</name>
</gene>
<keyword evidence="17" id="KW-1185">Reference proteome</keyword>
<keyword evidence="6" id="KW-0808">Transferase</keyword>
<accession>A0A9X1XL80</accession>
<dbReference type="GO" id="GO:0005886">
    <property type="term" value="C:plasma membrane"/>
    <property type="evidence" value="ECO:0007669"/>
    <property type="project" value="UniProtKB-SubCell"/>
</dbReference>
<evidence type="ECO:0000313" key="17">
    <source>
        <dbReference type="Proteomes" id="UP001139559"/>
    </source>
</evidence>
<name>A0A9X1XL80_9VIBR</name>
<comment type="catalytic activity">
    <reaction evidence="1">
        <text>ATP + protein L-histidine = ADP + protein N-phospho-L-histidine.</text>
        <dbReference type="EC" id="2.7.13.3"/>
    </reaction>
</comment>
<evidence type="ECO:0000256" key="13">
    <source>
        <dbReference type="ARBA" id="ARBA00023136"/>
    </source>
</evidence>
<feature type="transmembrane region" description="Helical" evidence="14">
    <location>
        <begin position="142"/>
        <end position="164"/>
    </location>
</feature>
<keyword evidence="13 14" id="KW-0472">Membrane</keyword>
<dbReference type="EC" id="2.7.13.3" evidence="3"/>
<keyword evidence="5" id="KW-0597">Phosphoprotein</keyword>
<keyword evidence="9 16" id="KW-0418">Kinase</keyword>
<dbReference type="InterPro" id="IPR050398">
    <property type="entry name" value="HssS/ArlS-like"/>
</dbReference>
<evidence type="ECO:0000259" key="15">
    <source>
        <dbReference type="SMART" id="SM00388"/>
    </source>
</evidence>
<evidence type="ECO:0000256" key="3">
    <source>
        <dbReference type="ARBA" id="ARBA00012438"/>
    </source>
</evidence>
<evidence type="ECO:0000256" key="9">
    <source>
        <dbReference type="ARBA" id="ARBA00022777"/>
    </source>
</evidence>
<dbReference type="InterPro" id="IPR036097">
    <property type="entry name" value="HisK_dim/P_sf"/>
</dbReference>
<evidence type="ECO:0000256" key="14">
    <source>
        <dbReference type="SAM" id="Phobius"/>
    </source>
</evidence>
<sequence length="432" mass="49468">MAKVTESNLKHYPSIYKKIRWGIGLPAFVLFCIFWGMIYWAENQMEVISLHHWIDTESKRYSRDYEQLGEAAAVPNPSEFYSYWDQHELPKWLTRYDEPGFYAHRFLKEEKHFLVSEHPSGSGLFYIVFKDDADDYLDDYEAILHLTTLILGGLVGIGMLLYSLHFIRSLSSPLSQIEKKIHVITPDHPDFDVDTQFKETREIEKVLLESKQSITHSFQREQEFSRFAAHELRSPNMIIKGSAELLNKIPNQSALAMKAIKRIERASSEMSLLTDAFLLLGKANIEPEYFSSVEIEPLLRQQLDIQTTALNRSLESDFEPYTLRTNQPDTCYAPINLVTVVIGNLLKNALSYSSGSVSVTLSGNCLSISNPYEESHNQQGGYGVGLVIVERICERMGWDYQQLPSDHYQTNITFTNPSLSAVGNKRELDDTL</sequence>
<protein>
    <recommendedName>
        <fullName evidence="3">histidine kinase</fullName>
        <ecNumber evidence="3">2.7.13.3</ecNumber>
    </recommendedName>
</protein>
<dbReference type="Gene3D" id="1.10.287.130">
    <property type="match status" value="1"/>
</dbReference>
<dbReference type="PANTHER" id="PTHR45528:SF1">
    <property type="entry name" value="SENSOR HISTIDINE KINASE CPXA"/>
    <property type="match status" value="1"/>
</dbReference>
<dbReference type="SMART" id="SM00388">
    <property type="entry name" value="HisKA"/>
    <property type="match status" value="1"/>
</dbReference>
<organism evidence="16 17">
    <name type="scientific">Vibrio amylolyticus</name>
    <dbReference type="NCBI Taxonomy" id="2847292"/>
    <lineage>
        <taxon>Bacteria</taxon>
        <taxon>Pseudomonadati</taxon>
        <taxon>Pseudomonadota</taxon>
        <taxon>Gammaproteobacteria</taxon>
        <taxon>Vibrionales</taxon>
        <taxon>Vibrionaceae</taxon>
        <taxon>Vibrio</taxon>
    </lineage>
</organism>
<dbReference type="GO" id="GO:0000155">
    <property type="term" value="F:phosphorelay sensor kinase activity"/>
    <property type="evidence" value="ECO:0007669"/>
    <property type="project" value="InterPro"/>
</dbReference>
<dbReference type="Pfam" id="PF00512">
    <property type="entry name" value="HisKA"/>
    <property type="match status" value="1"/>
</dbReference>
<evidence type="ECO:0000256" key="7">
    <source>
        <dbReference type="ARBA" id="ARBA00022692"/>
    </source>
</evidence>
<keyword evidence="7 14" id="KW-0812">Transmembrane</keyword>
<proteinExistence type="predicted"/>
<dbReference type="CDD" id="cd00082">
    <property type="entry name" value="HisKA"/>
    <property type="match status" value="1"/>
</dbReference>
<keyword evidence="10" id="KW-0067">ATP-binding</keyword>
<feature type="transmembrane region" description="Helical" evidence="14">
    <location>
        <begin position="21"/>
        <end position="41"/>
    </location>
</feature>
<keyword evidence="11 14" id="KW-1133">Transmembrane helix</keyword>
<dbReference type="SUPFAM" id="SSF55874">
    <property type="entry name" value="ATPase domain of HSP90 chaperone/DNA topoisomerase II/histidine kinase"/>
    <property type="match status" value="1"/>
</dbReference>
<dbReference type="GO" id="GO:0005524">
    <property type="term" value="F:ATP binding"/>
    <property type="evidence" value="ECO:0007669"/>
    <property type="project" value="UniProtKB-KW"/>
</dbReference>
<comment type="subcellular location">
    <subcellularLocation>
        <location evidence="2">Cell membrane</location>
        <topology evidence="2">Multi-pass membrane protein</topology>
    </subcellularLocation>
</comment>
<evidence type="ECO:0000256" key="8">
    <source>
        <dbReference type="ARBA" id="ARBA00022741"/>
    </source>
</evidence>
<comment type="caution">
    <text evidence="16">The sequence shown here is derived from an EMBL/GenBank/DDBJ whole genome shotgun (WGS) entry which is preliminary data.</text>
</comment>
<dbReference type="AlphaFoldDB" id="A0A9X1XL80"/>
<dbReference type="SUPFAM" id="SSF47384">
    <property type="entry name" value="Homodimeric domain of signal transducing histidine kinase"/>
    <property type="match status" value="1"/>
</dbReference>
<evidence type="ECO:0000256" key="12">
    <source>
        <dbReference type="ARBA" id="ARBA00023012"/>
    </source>
</evidence>
<evidence type="ECO:0000256" key="11">
    <source>
        <dbReference type="ARBA" id="ARBA00022989"/>
    </source>
</evidence>
<dbReference type="InterPro" id="IPR003661">
    <property type="entry name" value="HisK_dim/P_dom"/>
</dbReference>
<evidence type="ECO:0000256" key="5">
    <source>
        <dbReference type="ARBA" id="ARBA00022553"/>
    </source>
</evidence>
<evidence type="ECO:0000256" key="1">
    <source>
        <dbReference type="ARBA" id="ARBA00000085"/>
    </source>
</evidence>
<dbReference type="InterPro" id="IPR036890">
    <property type="entry name" value="HATPase_C_sf"/>
</dbReference>
<feature type="domain" description="Signal transduction histidine kinase dimerisation/phosphoacceptor" evidence="15">
    <location>
        <begin position="220"/>
        <end position="286"/>
    </location>
</feature>
<evidence type="ECO:0000256" key="6">
    <source>
        <dbReference type="ARBA" id="ARBA00022679"/>
    </source>
</evidence>
<keyword evidence="4" id="KW-1003">Cell membrane</keyword>
<dbReference type="PANTHER" id="PTHR45528">
    <property type="entry name" value="SENSOR HISTIDINE KINASE CPXA"/>
    <property type="match status" value="1"/>
</dbReference>
<evidence type="ECO:0000313" key="16">
    <source>
        <dbReference type="EMBL" id="MCK6264240.1"/>
    </source>
</evidence>
<reference evidence="16" key="1">
    <citation type="submission" date="2021-11" db="EMBL/GenBank/DDBJ databases">
        <title>Vibrio ZSDE26 sp. nov. and Vibrio ZSDZ34 sp. nov., isolated from coastal seawater in Qingdao.</title>
        <authorList>
            <person name="Zhang P."/>
        </authorList>
    </citation>
    <scope>NUCLEOTIDE SEQUENCE</scope>
    <source>
        <strain evidence="16">ZSDE26</strain>
    </source>
</reference>
<dbReference type="RefSeq" id="WP_248009311.1">
    <property type="nucleotide sequence ID" value="NZ_JAJHVV010000007.1"/>
</dbReference>
<keyword evidence="8" id="KW-0547">Nucleotide-binding</keyword>
<evidence type="ECO:0000256" key="2">
    <source>
        <dbReference type="ARBA" id="ARBA00004651"/>
    </source>
</evidence>
<evidence type="ECO:0000256" key="4">
    <source>
        <dbReference type="ARBA" id="ARBA00022475"/>
    </source>
</evidence>
<keyword evidence="12" id="KW-0902">Two-component regulatory system</keyword>
<evidence type="ECO:0000256" key="10">
    <source>
        <dbReference type="ARBA" id="ARBA00022840"/>
    </source>
</evidence>